<feature type="transmembrane region" description="Helical" evidence="5">
    <location>
        <begin position="197"/>
        <end position="216"/>
    </location>
</feature>
<gene>
    <name evidence="6" type="ORF">LMS43_07065</name>
</gene>
<evidence type="ECO:0000313" key="7">
    <source>
        <dbReference type="Proteomes" id="UP001168613"/>
    </source>
</evidence>
<evidence type="ECO:0000256" key="2">
    <source>
        <dbReference type="ARBA" id="ARBA00022692"/>
    </source>
</evidence>
<evidence type="ECO:0000313" key="6">
    <source>
        <dbReference type="EMBL" id="MDN4121044.1"/>
    </source>
</evidence>
<feature type="transmembrane region" description="Helical" evidence="5">
    <location>
        <begin position="61"/>
        <end position="82"/>
    </location>
</feature>
<name>A0ABT8EID0_9BURK</name>
<keyword evidence="4 5" id="KW-0472">Membrane</keyword>
<feature type="transmembrane region" description="Helical" evidence="5">
    <location>
        <begin position="277"/>
        <end position="296"/>
    </location>
</feature>
<proteinExistence type="predicted"/>
<accession>A0ABT8EID0</accession>
<dbReference type="PANTHER" id="PTHR12714">
    <property type="entry name" value="PROTEIN-S ISOPRENYLCYSTEINE O-METHYLTRANSFERASE"/>
    <property type="match status" value="1"/>
</dbReference>
<dbReference type="InterPro" id="IPR007318">
    <property type="entry name" value="Phopholipid_MeTrfase"/>
</dbReference>
<protein>
    <submittedName>
        <fullName evidence="6">Isoprenylcysteine carboxylmethyltransferase family protein</fullName>
    </submittedName>
</protein>
<dbReference type="Pfam" id="PF04191">
    <property type="entry name" value="PEMT"/>
    <property type="match status" value="1"/>
</dbReference>
<keyword evidence="3 5" id="KW-1133">Transmembrane helix</keyword>
<feature type="transmembrane region" description="Helical" evidence="5">
    <location>
        <begin position="247"/>
        <end position="265"/>
    </location>
</feature>
<dbReference type="PANTHER" id="PTHR12714:SF24">
    <property type="entry name" value="SLR1182 PROTEIN"/>
    <property type="match status" value="1"/>
</dbReference>
<keyword evidence="2 5" id="KW-0812">Transmembrane</keyword>
<evidence type="ECO:0000256" key="1">
    <source>
        <dbReference type="ARBA" id="ARBA00004127"/>
    </source>
</evidence>
<evidence type="ECO:0000256" key="4">
    <source>
        <dbReference type="ARBA" id="ARBA00023136"/>
    </source>
</evidence>
<feature type="transmembrane region" description="Helical" evidence="5">
    <location>
        <begin position="12"/>
        <end position="31"/>
    </location>
</feature>
<dbReference type="Gene3D" id="1.20.120.1630">
    <property type="match status" value="1"/>
</dbReference>
<feature type="transmembrane region" description="Helical" evidence="5">
    <location>
        <begin position="142"/>
        <end position="160"/>
    </location>
</feature>
<organism evidence="6 7">
    <name type="scientific">Alcaligenes endophyticus</name>
    <dbReference type="NCBI Taxonomy" id="1929088"/>
    <lineage>
        <taxon>Bacteria</taxon>
        <taxon>Pseudomonadati</taxon>
        <taxon>Pseudomonadota</taxon>
        <taxon>Betaproteobacteria</taxon>
        <taxon>Burkholderiales</taxon>
        <taxon>Alcaligenaceae</taxon>
        <taxon>Alcaligenes</taxon>
    </lineage>
</organism>
<comment type="subcellular location">
    <subcellularLocation>
        <location evidence="1">Endomembrane system</location>
        <topology evidence="1">Multi-pass membrane protein</topology>
    </subcellularLocation>
</comment>
<dbReference type="Proteomes" id="UP001168613">
    <property type="component" value="Unassembled WGS sequence"/>
</dbReference>
<comment type="caution">
    <text evidence="6">The sequence shown here is derived from an EMBL/GenBank/DDBJ whole genome shotgun (WGS) entry which is preliminary data.</text>
</comment>
<feature type="transmembrane region" description="Helical" evidence="5">
    <location>
        <begin position="102"/>
        <end position="122"/>
    </location>
</feature>
<feature type="transmembrane region" description="Helical" evidence="5">
    <location>
        <begin position="317"/>
        <end position="349"/>
    </location>
</feature>
<evidence type="ECO:0000256" key="5">
    <source>
        <dbReference type="SAM" id="Phobius"/>
    </source>
</evidence>
<keyword evidence="7" id="KW-1185">Reference proteome</keyword>
<reference evidence="6" key="1">
    <citation type="submission" date="2021-11" db="EMBL/GenBank/DDBJ databases">
        <title>Draft genome sequence of Alcaligenes endophyticus type strain CCUG 75668T.</title>
        <authorList>
            <person name="Salva-Serra F."/>
            <person name="Duran R.E."/>
            <person name="Seeger M."/>
            <person name="Moore E.R.B."/>
            <person name="Jaen-Luchoro D."/>
        </authorList>
    </citation>
    <scope>NUCLEOTIDE SEQUENCE</scope>
    <source>
        <strain evidence="6">CCUG 75668</strain>
    </source>
</reference>
<dbReference type="EMBL" id="JAJHNU010000001">
    <property type="protein sequence ID" value="MDN4121044.1"/>
    <property type="molecule type" value="Genomic_DNA"/>
</dbReference>
<dbReference type="RefSeq" id="WP_266124962.1">
    <property type="nucleotide sequence ID" value="NZ_JAJHNU010000001.1"/>
</dbReference>
<feature type="transmembrane region" description="Helical" evidence="5">
    <location>
        <begin position="167"/>
        <end position="185"/>
    </location>
</feature>
<evidence type="ECO:0000256" key="3">
    <source>
        <dbReference type="ARBA" id="ARBA00022989"/>
    </source>
</evidence>
<sequence>MSHSLQFLRRSAATYFLSHIVGVSILLLWLMGLSRIYLQDIGPSWRVAIEQRMQTSLSPEFIQISTYLYMAIVLASLCYAMYKMGALTQKRVLHVGQVRRRIVFSLLVLVVGWFFMFEWFGSDQGKAGCLLCEYSLPLPNNWVVLAAGLFSLYFAGHVLSLPSIQRLGLWLGTLSVLLMSLRVLLLGEGDLANCISALMMVWLWCSIMFYPLWLAYERADYRRRGQGDIHQTWAFLSGIQVRRRRTFRNYGFLLIAVVPFLAPVWQQGYLIELVRSVGLALIVLAIIGRCWCTLYLGGYKGQSLISAGPYSISRNPLYVFSVMAAVGMGAQSGSACLALLMGGIVYGVFSKVIAEEELLLRKIFADEFDHYCATVPRFWPRWQQWHSPAQLMVCLPALTSTLRDALPYLVSVPLFIGIHWAQTQAYLPVLLRLP</sequence>